<dbReference type="InterPro" id="IPR001789">
    <property type="entry name" value="Sig_transdc_resp-reg_receiver"/>
</dbReference>
<keyword evidence="11" id="KW-0548">Nucleotidyltransferase</keyword>
<evidence type="ECO:0000256" key="3">
    <source>
        <dbReference type="ARBA" id="ARBA00022777"/>
    </source>
</evidence>
<dbReference type="SUPFAM" id="SSF55781">
    <property type="entry name" value="GAF domain-like"/>
    <property type="match status" value="1"/>
</dbReference>
<dbReference type="Gene3D" id="3.30.70.270">
    <property type="match status" value="1"/>
</dbReference>
<dbReference type="Gene3D" id="3.30.450.40">
    <property type="match status" value="1"/>
</dbReference>
<dbReference type="SUPFAM" id="SSF109604">
    <property type="entry name" value="HD-domain/PDEase-like"/>
    <property type="match status" value="1"/>
</dbReference>
<dbReference type="SMART" id="SM00065">
    <property type="entry name" value="GAF"/>
    <property type="match status" value="1"/>
</dbReference>
<keyword evidence="2 11" id="KW-0808">Transferase</keyword>
<feature type="domain" description="HD-GYP" evidence="10">
    <location>
        <begin position="819"/>
        <end position="1006"/>
    </location>
</feature>
<protein>
    <recommendedName>
        <fullName evidence="1">Stage 0 sporulation protein A homolog</fullName>
    </recommendedName>
</protein>
<dbReference type="SMART" id="SM00091">
    <property type="entry name" value="PAS"/>
    <property type="match status" value="3"/>
</dbReference>
<dbReference type="InterPro" id="IPR037522">
    <property type="entry name" value="HD_GYP_dom"/>
</dbReference>
<sequence>MISKGKILIINDNKKILDNLTKTLAEQGFQALAAATAEEGLDILSQREIDLILLDIVMPGINGFELCKKIKAKSSTKDIPIIFITFLDGTREKIKAFKLGAVDYITKPLITEELLARVRVHVNIKAEKEELKLNNGKQQLLLENIDTHIWYLKDVDTYGQVNQAHADFFCLDKSEIAHKNIRDLYSEAEAKICIDGNKKVFEQKKKIETEEVINNCEGEDRIFSVIKTPKLNKEGNVEYAVCTAVDITEKRKAEKKLKEVKEQLRKLVEGAPGMSYQYQLLPDGTPTFPYLSEGIYQLFELEAEFVKNDPEKIFKRVDPRDIDRIHNSLAKSAKNLTVWKEEYRVNLPEQGMIWLEAKARPEKLSDGSTLWHGNTHDITARKNQEMKIKEQRDRLNWIIEGTNSGTWEWNVQTGETKFNQKYAEMLGYTLEEFKANNIEISKKLTHPADLKKCKKELKKHFTGKTDSYSVETRMKHKSGDWLWILSKGKVTAWDSEGKAQKMFGINIDISEQKRHERIIKELNKVAIELQDFKDEKEICQKIIETAREILNFDICHISLARQNHFEIAVASDKLKIRTVPLDHGVMGIAFQSNESFLTKDTEKDPEAKPTEENYKSGITIPMQDIGIFQAISAQKDDFNQRDLELAEILVVNTKAALEKLFYQKELEFKSFNDSLTDLYNRRFFEEELKRLDTKRQLPISIIMADVNGLKLINDSYGHQKGDELLIKTAEILKEVLREEDIIARMGGDEFVVLIPKTPKKQLNRIIERIKEKLELINNKEKLPLSVSFGSATKEKEAEDINQILKKADDDMYQNKLLESRSSKSNIVKGILNSLSAKSNETKEHAERMKNLALEFANKLKLSNSELNRLSLLAVMHDIGKTTISEEILTKAAKLDEKEWEIVKKHSETGYKIAFASEEFALIAEEIYSHHEHWDGNGYPRAIKGEEIPYLARIISIIDAYDVMTNERTYTKAISKEAALAEIERCAGGQFDPELVEKFVEMMKVCF</sequence>
<dbReference type="InterPro" id="IPR000700">
    <property type="entry name" value="PAS-assoc_C"/>
</dbReference>
<name>A0AAW4X2E7_9FIRM</name>
<dbReference type="SUPFAM" id="SSF55785">
    <property type="entry name" value="PYP-like sensor domain (PAS domain)"/>
    <property type="match status" value="3"/>
</dbReference>
<keyword evidence="5" id="KW-0597">Phosphoprotein</keyword>
<dbReference type="FunFam" id="3.30.70.270:FF:000001">
    <property type="entry name" value="Diguanylate cyclase domain protein"/>
    <property type="match status" value="1"/>
</dbReference>
<evidence type="ECO:0000256" key="4">
    <source>
        <dbReference type="ARBA" id="ARBA00024867"/>
    </source>
</evidence>
<comment type="function">
    <text evidence="4">May play the central regulatory role in sporulation. It may be an element of the effector pathway responsible for the activation of sporulation genes in response to nutritional stress. Spo0A may act in concert with spo0H (a sigma factor) to control the expression of some genes that are critical to the sporulation process.</text>
</comment>
<dbReference type="InterPro" id="IPR003607">
    <property type="entry name" value="HD/PDEase_dom"/>
</dbReference>
<evidence type="ECO:0000259" key="10">
    <source>
        <dbReference type="PROSITE" id="PS51832"/>
    </source>
</evidence>
<dbReference type="PROSITE" id="PS50113">
    <property type="entry name" value="PAC"/>
    <property type="match status" value="2"/>
</dbReference>
<feature type="modified residue" description="4-aspartylphosphate" evidence="5">
    <location>
        <position position="55"/>
    </location>
</feature>
<dbReference type="Pfam" id="PF13185">
    <property type="entry name" value="GAF_2"/>
    <property type="match status" value="1"/>
</dbReference>
<dbReference type="PANTHER" id="PTHR45228">
    <property type="entry name" value="CYCLIC DI-GMP PHOSPHODIESTERASE TM_0186-RELATED"/>
    <property type="match status" value="1"/>
</dbReference>
<evidence type="ECO:0000259" key="7">
    <source>
        <dbReference type="PROSITE" id="PS50112"/>
    </source>
</evidence>
<dbReference type="GO" id="GO:0016779">
    <property type="term" value="F:nucleotidyltransferase activity"/>
    <property type="evidence" value="ECO:0007669"/>
    <property type="project" value="UniProtKB-KW"/>
</dbReference>
<dbReference type="PROSITE" id="PS50112">
    <property type="entry name" value="PAS"/>
    <property type="match status" value="1"/>
</dbReference>
<dbReference type="CDD" id="cd00077">
    <property type="entry name" value="HDc"/>
    <property type="match status" value="1"/>
</dbReference>
<evidence type="ECO:0000256" key="5">
    <source>
        <dbReference type="PROSITE-ProRule" id="PRU00169"/>
    </source>
</evidence>
<dbReference type="CDD" id="cd01949">
    <property type="entry name" value="GGDEF"/>
    <property type="match status" value="1"/>
</dbReference>
<dbReference type="InterPro" id="IPR000160">
    <property type="entry name" value="GGDEF_dom"/>
</dbReference>
<keyword evidence="12" id="KW-1185">Reference proteome</keyword>
<dbReference type="GO" id="GO:0000160">
    <property type="term" value="P:phosphorelay signal transduction system"/>
    <property type="evidence" value="ECO:0007669"/>
    <property type="project" value="InterPro"/>
</dbReference>
<feature type="domain" description="PAC" evidence="8">
    <location>
        <begin position="207"/>
        <end position="259"/>
    </location>
</feature>
<dbReference type="PROSITE" id="PS50887">
    <property type="entry name" value="GGDEF"/>
    <property type="match status" value="1"/>
</dbReference>
<gene>
    <name evidence="11" type="ORF">LJ207_11815</name>
</gene>
<evidence type="ECO:0000256" key="2">
    <source>
        <dbReference type="ARBA" id="ARBA00022679"/>
    </source>
</evidence>
<dbReference type="Gene3D" id="3.30.450.20">
    <property type="entry name" value="PAS domain"/>
    <property type="match status" value="3"/>
</dbReference>
<dbReference type="Pfam" id="PF13426">
    <property type="entry name" value="PAS_9"/>
    <property type="match status" value="1"/>
</dbReference>
<evidence type="ECO:0000259" key="8">
    <source>
        <dbReference type="PROSITE" id="PS50113"/>
    </source>
</evidence>
<evidence type="ECO:0000259" key="6">
    <source>
        <dbReference type="PROSITE" id="PS50110"/>
    </source>
</evidence>
<dbReference type="Gene3D" id="6.10.250.690">
    <property type="match status" value="1"/>
</dbReference>
<dbReference type="Pfam" id="PF13487">
    <property type="entry name" value="HD_5"/>
    <property type="match status" value="1"/>
</dbReference>
<dbReference type="SUPFAM" id="SSF55073">
    <property type="entry name" value="Nucleotide cyclase"/>
    <property type="match status" value="1"/>
</dbReference>
<dbReference type="InterPro" id="IPR013655">
    <property type="entry name" value="PAS_fold_3"/>
</dbReference>
<dbReference type="InterPro" id="IPR000014">
    <property type="entry name" value="PAS"/>
</dbReference>
<evidence type="ECO:0000313" key="11">
    <source>
        <dbReference type="EMBL" id="MCC3146001.1"/>
    </source>
</evidence>
<dbReference type="Pfam" id="PF08447">
    <property type="entry name" value="PAS_3"/>
    <property type="match status" value="2"/>
</dbReference>
<dbReference type="SMART" id="SM00267">
    <property type="entry name" value="GGDEF"/>
    <property type="match status" value="1"/>
</dbReference>
<dbReference type="SUPFAM" id="SSF52172">
    <property type="entry name" value="CheY-like"/>
    <property type="match status" value="1"/>
</dbReference>
<dbReference type="Gene3D" id="1.10.3210.10">
    <property type="entry name" value="Hypothetical protein af1432"/>
    <property type="match status" value="1"/>
</dbReference>
<dbReference type="PROSITE" id="PS51832">
    <property type="entry name" value="HD_GYP"/>
    <property type="match status" value="1"/>
</dbReference>
<feature type="domain" description="Response regulatory" evidence="6">
    <location>
        <begin position="6"/>
        <end position="122"/>
    </location>
</feature>
<dbReference type="InterPro" id="IPR035965">
    <property type="entry name" value="PAS-like_dom_sf"/>
</dbReference>
<dbReference type="PROSITE" id="PS50110">
    <property type="entry name" value="RESPONSE_REGULATORY"/>
    <property type="match status" value="1"/>
</dbReference>
<dbReference type="SMART" id="SM00448">
    <property type="entry name" value="REC"/>
    <property type="match status" value="1"/>
</dbReference>
<dbReference type="PANTHER" id="PTHR45228:SF1">
    <property type="entry name" value="CYCLIC DI-GMP PHOSPHODIESTERASE TM_0186"/>
    <property type="match status" value="1"/>
</dbReference>
<accession>A0AAW4X2E7</accession>
<feature type="domain" description="PAC" evidence="8">
    <location>
        <begin position="468"/>
        <end position="521"/>
    </location>
</feature>
<feature type="domain" description="GGDEF" evidence="9">
    <location>
        <begin position="697"/>
        <end position="828"/>
    </location>
</feature>
<proteinExistence type="predicted"/>
<feature type="domain" description="PAS" evidence="7">
    <location>
        <begin position="391"/>
        <end position="464"/>
    </location>
</feature>
<dbReference type="CDD" id="cd00130">
    <property type="entry name" value="PAS"/>
    <property type="match status" value="1"/>
</dbReference>
<dbReference type="EMBL" id="JAJFAT010000027">
    <property type="protein sequence ID" value="MCC3146001.1"/>
    <property type="molecule type" value="Genomic_DNA"/>
</dbReference>
<dbReference type="InterPro" id="IPR011006">
    <property type="entry name" value="CheY-like_superfamily"/>
</dbReference>
<dbReference type="Pfam" id="PF00990">
    <property type="entry name" value="GGDEF"/>
    <property type="match status" value="1"/>
</dbReference>
<dbReference type="NCBIfam" id="TIGR00229">
    <property type="entry name" value="sensory_box"/>
    <property type="match status" value="2"/>
</dbReference>
<keyword evidence="3" id="KW-0418">Kinase</keyword>
<comment type="caution">
    <text evidence="11">The sequence shown here is derived from an EMBL/GenBank/DDBJ whole genome shotgun (WGS) entry which is preliminary data.</text>
</comment>
<dbReference type="RefSeq" id="WP_229346701.1">
    <property type="nucleotide sequence ID" value="NZ_JAJFAT010000027.1"/>
</dbReference>
<dbReference type="InterPro" id="IPR029016">
    <property type="entry name" value="GAF-like_dom_sf"/>
</dbReference>
<dbReference type="SMART" id="SM00086">
    <property type="entry name" value="PAC"/>
    <property type="match status" value="2"/>
</dbReference>
<dbReference type="Pfam" id="PF00072">
    <property type="entry name" value="Response_reg"/>
    <property type="match status" value="1"/>
</dbReference>
<reference evidence="11 12" key="1">
    <citation type="submission" date="2021-10" db="EMBL/GenBank/DDBJ databases">
        <authorList>
            <person name="Grouzdev D.S."/>
            <person name="Pantiukh K.S."/>
            <person name="Krutkina M.S."/>
        </authorList>
    </citation>
    <scope>NUCLEOTIDE SEQUENCE [LARGE SCALE GENOMIC DNA]</scope>
    <source>
        <strain evidence="11 12">Z-7514</strain>
    </source>
</reference>
<dbReference type="InterPro" id="IPR029787">
    <property type="entry name" value="Nucleotide_cyclase"/>
</dbReference>
<dbReference type="Proteomes" id="UP001199296">
    <property type="component" value="Unassembled WGS sequence"/>
</dbReference>
<dbReference type="InterPro" id="IPR003018">
    <property type="entry name" value="GAF"/>
</dbReference>
<dbReference type="InterPro" id="IPR043128">
    <property type="entry name" value="Rev_trsase/Diguanyl_cyclase"/>
</dbReference>
<organism evidence="11 12">
    <name type="scientific">Halanaerobium polyolivorans</name>
    <dbReference type="NCBI Taxonomy" id="2886943"/>
    <lineage>
        <taxon>Bacteria</taxon>
        <taxon>Bacillati</taxon>
        <taxon>Bacillota</taxon>
        <taxon>Clostridia</taxon>
        <taxon>Halanaerobiales</taxon>
        <taxon>Halanaerobiaceae</taxon>
        <taxon>Halanaerobium</taxon>
    </lineage>
</organism>
<dbReference type="SMART" id="SM00471">
    <property type="entry name" value="HDc"/>
    <property type="match status" value="1"/>
</dbReference>
<evidence type="ECO:0000313" key="12">
    <source>
        <dbReference type="Proteomes" id="UP001199296"/>
    </source>
</evidence>
<dbReference type="NCBIfam" id="TIGR00254">
    <property type="entry name" value="GGDEF"/>
    <property type="match status" value="1"/>
</dbReference>
<evidence type="ECO:0000256" key="1">
    <source>
        <dbReference type="ARBA" id="ARBA00018672"/>
    </source>
</evidence>
<dbReference type="Gene3D" id="3.40.50.2300">
    <property type="match status" value="1"/>
</dbReference>
<dbReference type="InterPro" id="IPR001610">
    <property type="entry name" value="PAC"/>
</dbReference>
<dbReference type="InterPro" id="IPR052020">
    <property type="entry name" value="Cyclic_di-GMP/3'3'-cGAMP_PDE"/>
</dbReference>
<evidence type="ECO:0000259" key="9">
    <source>
        <dbReference type="PROSITE" id="PS50887"/>
    </source>
</evidence>
<dbReference type="AlphaFoldDB" id="A0AAW4X2E7"/>
<dbReference type="GO" id="GO:0016301">
    <property type="term" value="F:kinase activity"/>
    <property type="evidence" value="ECO:0007669"/>
    <property type="project" value="UniProtKB-KW"/>
</dbReference>